<evidence type="ECO:0000256" key="4">
    <source>
        <dbReference type="ARBA" id="ARBA00022840"/>
    </source>
</evidence>
<protein>
    <recommendedName>
        <fullName evidence="5">Protein kinase domain-containing protein</fullName>
    </recommendedName>
</protein>
<organism evidence="6 7">
    <name type="scientific">Blomia tropicalis</name>
    <name type="common">Mite</name>
    <dbReference type="NCBI Taxonomy" id="40697"/>
    <lineage>
        <taxon>Eukaryota</taxon>
        <taxon>Metazoa</taxon>
        <taxon>Ecdysozoa</taxon>
        <taxon>Arthropoda</taxon>
        <taxon>Chelicerata</taxon>
        <taxon>Arachnida</taxon>
        <taxon>Acari</taxon>
        <taxon>Acariformes</taxon>
        <taxon>Sarcoptiformes</taxon>
        <taxon>Astigmata</taxon>
        <taxon>Glycyphagoidea</taxon>
        <taxon>Echimyopodidae</taxon>
        <taxon>Blomia</taxon>
    </lineage>
</organism>
<comment type="caution">
    <text evidence="6">The sequence shown here is derived from an EMBL/GenBank/DDBJ whole genome shotgun (WGS) entry which is preliminary data.</text>
</comment>
<dbReference type="GO" id="GO:0000422">
    <property type="term" value="P:autophagy of mitochondrion"/>
    <property type="evidence" value="ECO:0007669"/>
    <property type="project" value="TreeGrafter"/>
</dbReference>
<dbReference type="GO" id="GO:0042594">
    <property type="term" value="P:response to starvation"/>
    <property type="evidence" value="ECO:0007669"/>
    <property type="project" value="TreeGrafter"/>
</dbReference>
<dbReference type="Proteomes" id="UP001142055">
    <property type="component" value="Chromosome 1"/>
</dbReference>
<dbReference type="GO" id="GO:0010506">
    <property type="term" value="P:regulation of autophagy"/>
    <property type="evidence" value="ECO:0007669"/>
    <property type="project" value="InterPro"/>
</dbReference>
<name>A0A9Q0MI51_BLOTA</name>
<dbReference type="InterPro" id="IPR011009">
    <property type="entry name" value="Kinase-like_dom_sf"/>
</dbReference>
<feature type="domain" description="Protein kinase" evidence="5">
    <location>
        <begin position="89"/>
        <end position="364"/>
    </location>
</feature>
<reference evidence="6" key="1">
    <citation type="submission" date="2022-12" db="EMBL/GenBank/DDBJ databases">
        <title>Genome assemblies of Blomia tropicalis.</title>
        <authorList>
            <person name="Cui Y."/>
        </authorList>
    </citation>
    <scope>NUCLEOTIDE SEQUENCE</scope>
    <source>
        <tissue evidence="6">Adult mites</tissue>
    </source>
</reference>
<keyword evidence="4" id="KW-0067">ATP-binding</keyword>
<dbReference type="GO" id="GO:0005524">
    <property type="term" value="F:ATP binding"/>
    <property type="evidence" value="ECO:0007669"/>
    <property type="project" value="UniProtKB-KW"/>
</dbReference>
<dbReference type="GO" id="GO:0061709">
    <property type="term" value="P:reticulophagy"/>
    <property type="evidence" value="ECO:0007669"/>
    <property type="project" value="TreeGrafter"/>
</dbReference>
<evidence type="ECO:0000313" key="6">
    <source>
        <dbReference type="EMBL" id="KAJ6225568.1"/>
    </source>
</evidence>
<evidence type="ECO:0000256" key="3">
    <source>
        <dbReference type="ARBA" id="ARBA00022777"/>
    </source>
</evidence>
<dbReference type="PROSITE" id="PS50011">
    <property type="entry name" value="PROTEIN_KINASE_DOM"/>
    <property type="match status" value="1"/>
</dbReference>
<evidence type="ECO:0000256" key="1">
    <source>
        <dbReference type="ARBA" id="ARBA00022679"/>
    </source>
</evidence>
<evidence type="ECO:0000256" key="2">
    <source>
        <dbReference type="ARBA" id="ARBA00022741"/>
    </source>
</evidence>
<dbReference type="EMBL" id="JAPWDV010000001">
    <property type="protein sequence ID" value="KAJ6225568.1"/>
    <property type="molecule type" value="Genomic_DNA"/>
</dbReference>
<dbReference type="PANTHER" id="PTHR24348:SF22">
    <property type="entry name" value="NON-SPECIFIC SERINE_THREONINE PROTEIN KINASE"/>
    <property type="match status" value="1"/>
</dbReference>
<evidence type="ECO:0000259" key="5">
    <source>
        <dbReference type="PROSITE" id="PS50011"/>
    </source>
</evidence>
<dbReference type="SMART" id="SM00220">
    <property type="entry name" value="S_TKc"/>
    <property type="match status" value="1"/>
</dbReference>
<gene>
    <name evidence="6" type="ORF">RDWZM_004113</name>
</gene>
<evidence type="ECO:0000313" key="7">
    <source>
        <dbReference type="Proteomes" id="UP001142055"/>
    </source>
</evidence>
<dbReference type="Gene3D" id="1.10.510.10">
    <property type="entry name" value="Transferase(Phosphotransferase) domain 1"/>
    <property type="match status" value="1"/>
</dbReference>
<dbReference type="GO" id="GO:0005829">
    <property type="term" value="C:cytosol"/>
    <property type="evidence" value="ECO:0007669"/>
    <property type="project" value="TreeGrafter"/>
</dbReference>
<dbReference type="GO" id="GO:0034045">
    <property type="term" value="C:phagophore assembly site membrane"/>
    <property type="evidence" value="ECO:0007669"/>
    <property type="project" value="TreeGrafter"/>
</dbReference>
<keyword evidence="2" id="KW-0547">Nucleotide-binding</keyword>
<dbReference type="GO" id="GO:0004674">
    <property type="term" value="F:protein serine/threonine kinase activity"/>
    <property type="evidence" value="ECO:0007669"/>
    <property type="project" value="InterPro"/>
</dbReference>
<proteinExistence type="predicted"/>
<sequence length="384" mass="44600">MPFYQRSWNAVLGENGPKPRPYNIRVNATFEEELPGKEPEKPKVAKAKLEEVVEFRKKLNKQLNEYNTKFTKGAIEIEKNVGTFGQYHIEKDKVIFNGLYSEIHHCKNDQLQSKNGQKTELIAREFKATSLIKPDELYLILLRYIGNQNKFIVQTMDIFFDNKLHIFLFQEYASHGNGFDYITDKKAGISESLMIRWARDLYSAMSYLGDLGISHRSIQPKHILLFPGTGDQPNEFQIKLSGFRDAIIYWDPTLDDIIYQRCKPQNYMRIMFFQAPETFSDSNEYFDPVDADVWSFGSTLFYFVSRILPFNARFPLSLLDSEIRNNIARIDSISDPVKFWLFGLLRTNTQYRTDFDSIFDDPIFVSTPDSATSFGKSDSKLSNT</sequence>
<dbReference type="PANTHER" id="PTHR24348">
    <property type="entry name" value="SERINE/THREONINE-PROTEIN KINASE UNC-51-RELATED"/>
    <property type="match status" value="1"/>
</dbReference>
<dbReference type="GO" id="GO:0034727">
    <property type="term" value="P:piecemeal microautophagy of the nucleus"/>
    <property type="evidence" value="ECO:0007669"/>
    <property type="project" value="TreeGrafter"/>
</dbReference>
<dbReference type="InterPro" id="IPR045269">
    <property type="entry name" value="Atg1-like"/>
</dbReference>
<dbReference type="Pfam" id="PF00069">
    <property type="entry name" value="Pkinase"/>
    <property type="match status" value="1"/>
</dbReference>
<keyword evidence="3" id="KW-0418">Kinase</keyword>
<keyword evidence="1" id="KW-0808">Transferase</keyword>
<accession>A0A9Q0MI51</accession>
<dbReference type="GO" id="GO:0000045">
    <property type="term" value="P:autophagosome assembly"/>
    <property type="evidence" value="ECO:0007669"/>
    <property type="project" value="TreeGrafter"/>
</dbReference>
<dbReference type="SUPFAM" id="SSF56112">
    <property type="entry name" value="Protein kinase-like (PK-like)"/>
    <property type="match status" value="1"/>
</dbReference>
<dbReference type="AlphaFoldDB" id="A0A9Q0MI51"/>
<dbReference type="InterPro" id="IPR000719">
    <property type="entry name" value="Prot_kinase_dom"/>
</dbReference>
<dbReference type="GO" id="GO:0005776">
    <property type="term" value="C:autophagosome"/>
    <property type="evidence" value="ECO:0007669"/>
    <property type="project" value="TreeGrafter"/>
</dbReference>
<keyword evidence="7" id="KW-1185">Reference proteome</keyword>